<comment type="caution">
    <text evidence="2">The sequence shown here is derived from an EMBL/GenBank/DDBJ whole genome shotgun (WGS) entry which is preliminary data.</text>
</comment>
<evidence type="ECO:0000313" key="3">
    <source>
        <dbReference type="Proteomes" id="UP000024635"/>
    </source>
</evidence>
<organism evidence="2 3">
    <name type="scientific">Ancylostoma ceylanicum</name>
    <dbReference type="NCBI Taxonomy" id="53326"/>
    <lineage>
        <taxon>Eukaryota</taxon>
        <taxon>Metazoa</taxon>
        <taxon>Ecdysozoa</taxon>
        <taxon>Nematoda</taxon>
        <taxon>Chromadorea</taxon>
        <taxon>Rhabditida</taxon>
        <taxon>Rhabditina</taxon>
        <taxon>Rhabditomorpha</taxon>
        <taxon>Strongyloidea</taxon>
        <taxon>Ancylostomatidae</taxon>
        <taxon>Ancylostomatinae</taxon>
        <taxon>Ancylostoma</taxon>
    </lineage>
</organism>
<dbReference type="Proteomes" id="UP000024635">
    <property type="component" value="Unassembled WGS sequence"/>
</dbReference>
<keyword evidence="3" id="KW-1185">Reference proteome</keyword>
<feature type="region of interest" description="Disordered" evidence="1">
    <location>
        <begin position="1"/>
        <end position="71"/>
    </location>
</feature>
<feature type="compositionally biased region" description="Basic and acidic residues" evidence="1">
    <location>
        <begin position="9"/>
        <end position="20"/>
    </location>
</feature>
<gene>
    <name evidence="2" type="primary">Acey_s0221.g2537</name>
    <name evidence="2" type="ORF">Y032_0221g2537</name>
</gene>
<sequence>MRAVQGPIRDWRHREGEDQRCAAGSGPGWGTYLVQPYKDRPRPPSKSSSSGPPPSPAPPPATSPSLPHHHSVSPVFATYCGIL</sequence>
<evidence type="ECO:0000256" key="1">
    <source>
        <dbReference type="SAM" id="MobiDB-lite"/>
    </source>
</evidence>
<proteinExistence type="predicted"/>
<dbReference type="EMBL" id="JARK01001557">
    <property type="protein sequence ID" value="EYB90293.1"/>
    <property type="molecule type" value="Genomic_DNA"/>
</dbReference>
<feature type="compositionally biased region" description="Pro residues" evidence="1">
    <location>
        <begin position="51"/>
        <end position="62"/>
    </location>
</feature>
<protein>
    <submittedName>
        <fullName evidence="2">Uncharacterized protein</fullName>
    </submittedName>
</protein>
<accession>A0A016SHW2</accession>
<reference evidence="3" key="1">
    <citation type="journal article" date="2015" name="Nat. Genet.">
        <title>The genome and transcriptome of the zoonotic hookworm Ancylostoma ceylanicum identify infection-specific gene families.</title>
        <authorList>
            <person name="Schwarz E.M."/>
            <person name="Hu Y."/>
            <person name="Antoshechkin I."/>
            <person name="Miller M.M."/>
            <person name="Sternberg P.W."/>
            <person name="Aroian R.V."/>
        </authorList>
    </citation>
    <scope>NUCLEOTIDE SEQUENCE</scope>
    <source>
        <strain evidence="3">HY135</strain>
    </source>
</reference>
<dbReference type="AlphaFoldDB" id="A0A016SHW2"/>
<name>A0A016SHW2_9BILA</name>
<evidence type="ECO:0000313" key="2">
    <source>
        <dbReference type="EMBL" id="EYB90293.1"/>
    </source>
</evidence>